<proteinExistence type="predicted"/>
<evidence type="ECO:0000256" key="3">
    <source>
        <dbReference type="ARBA" id="ARBA00022691"/>
    </source>
</evidence>
<protein>
    <submittedName>
        <fullName evidence="4">Uncharacterized protein</fullName>
    </submittedName>
</protein>
<evidence type="ECO:0000256" key="2">
    <source>
        <dbReference type="ARBA" id="ARBA00022679"/>
    </source>
</evidence>
<dbReference type="EMBL" id="KV924098">
    <property type="protein sequence ID" value="PIO39972.1"/>
    <property type="molecule type" value="Genomic_DNA"/>
</dbReference>
<gene>
    <name evidence="4" type="ORF">AB205_0037170</name>
</gene>
<dbReference type="Proteomes" id="UP000228934">
    <property type="component" value="Unassembled WGS sequence"/>
</dbReference>
<dbReference type="AlphaFoldDB" id="A0A2G9SIU1"/>
<dbReference type="OrthoDB" id="414133at2759"/>
<keyword evidence="2" id="KW-0808">Transferase</keyword>
<name>A0A2G9SIU1_AQUCT</name>
<dbReference type="Pfam" id="PF00145">
    <property type="entry name" value="DNA_methylase"/>
    <property type="match status" value="1"/>
</dbReference>
<keyword evidence="3" id="KW-0949">S-adenosyl-L-methionine</keyword>
<keyword evidence="1" id="KW-0489">Methyltransferase</keyword>
<dbReference type="InterPro" id="IPR050750">
    <property type="entry name" value="C5-MTase"/>
</dbReference>
<accession>A0A2G9SIU1</accession>
<dbReference type="Gene3D" id="3.90.120.10">
    <property type="entry name" value="DNA Methylase, subunit A, domain 2"/>
    <property type="match status" value="1"/>
</dbReference>
<dbReference type="SUPFAM" id="SSF53335">
    <property type="entry name" value="S-adenosyl-L-methionine-dependent methyltransferases"/>
    <property type="match status" value="1"/>
</dbReference>
<sequence length="103" mass="11698">MDCALLLLIYGLSGPSNVFFCIVMQISSVYKSLKTLPDEEKLTKLSTLKLRYFTPREIANLHGFPADFGFPEKITSKQRYRLLGNSLNVHIVARLITLLLQSH</sequence>
<organism evidence="4 5">
    <name type="scientific">Aquarana catesbeiana</name>
    <name type="common">American bullfrog</name>
    <name type="synonym">Rana catesbeiana</name>
    <dbReference type="NCBI Taxonomy" id="8400"/>
    <lineage>
        <taxon>Eukaryota</taxon>
        <taxon>Metazoa</taxon>
        <taxon>Chordata</taxon>
        <taxon>Craniata</taxon>
        <taxon>Vertebrata</taxon>
        <taxon>Euteleostomi</taxon>
        <taxon>Amphibia</taxon>
        <taxon>Batrachia</taxon>
        <taxon>Anura</taxon>
        <taxon>Neobatrachia</taxon>
        <taxon>Ranoidea</taxon>
        <taxon>Ranidae</taxon>
        <taxon>Aquarana</taxon>
    </lineage>
</organism>
<evidence type="ECO:0000256" key="1">
    <source>
        <dbReference type="ARBA" id="ARBA00022603"/>
    </source>
</evidence>
<evidence type="ECO:0000313" key="5">
    <source>
        <dbReference type="Proteomes" id="UP000228934"/>
    </source>
</evidence>
<dbReference type="GO" id="GO:0008168">
    <property type="term" value="F:methyltransferase activity"/>
    <property type="evidence" value="ECO:0007669"/>
    <property type="project" value="UniProtKB-KW"/>
</dbReference>
<dbReference type="GO" id="GO:0005634">
    <property type="term" value="C:nucleus"/>
    <property type="evidence" value="ECO:0007669"/>
    <property type="project" value="TreeGrafter"/>
</dbReference>
<reference evidence="5" key="1">
    <citation type="journal article" date="2017" name="Nat. Commun.">
        <title>The North American bullfrog draft genome provides insight into hormonal regulation of long noncoding RNA.</title>
        <authorList>
            <person name="Hammond S.A."/>
            <person name="Warren R.L."/>
            <person name="Vandervalk B.P."/>
            <person name="Kucuk E."/>
            <person name="Khan H."/>
            <person name="Gibb E.A."/>
            <person name="Pandoh P."/>
            <person name="Kirk H."/>
            <person name="Zhao Y."/>
            <person name="Jones M."/>
            <person name="Mungall A.J."/>
            <person name="Coope R."/>
            <person name="Pleasance S."/>
            <person name="Moore R.A."/>
            <person name="Holt R.A."/>
            <person name="Round J.M."/>
            <person name="Ohora S."/>
            <person name="Walle B.V."/>
            <person name="Veldhoen N."/>
            <person name="Helbing C.C."/>
            <person name="Birol I."/>
        </authorList>
    </citation>
    <scope>NUCLEOTIDE SEQUENCE [LARGE SCALE GENOMIC DNA]</scope>
</reference>
<dbReference type="PANTHER" id="PTHR46098">
    <property type="entry name" value="TRNA (CYTOSINE(38)-C(5))-METHYLTRANSFERASE"/>
    <property type="match status" value="1"/>
</dbReference>
<dbReference type="GO" id="GO:0032259">
    <property type="term" value="P:methylation"/>
    <property type="evidence" value="ECO:0007669"/>
    <property type="project" value="UniProtKB-KW"/>
</dbReference>
<dbReference type="PANTHER" id="PTHR46098:SF1">
    <property type="entry name" value="TRNA (CYTOSINE(38)-C(5))-METHYLTRANSFERASE"/>
    <property type="match status" value="1"/>
</dbReference>
<evidence type="ECO:0000313" key="4">
    <source>
        <dbReference type="EMBL" id="PIO39972.1"/>
    </source>
</evidence>
<dbReference type="InterPro" id="IPR001525">
    <property type="entry name" value="C5_MeTfrase"/>
</dbReference>
<dbReference type="InterPro" id="IPR029063">
    <property type="entry name" value="SAM-dependent_MTases_sf"/>
</dbReference>
<keyword evidence="5" id="KW-1185">Reference proteome</keyword>